<gene>
    <name evidence="2" type="ORF">BpHYR1_008844</name>
</gene>
<dbReference type="EMBL" id="REGN01000256">
    <property type="protein sequence ID" value="RNA43206.1"/>
    <property type="molecule type" value="Genomic_DNA"/>
</dbReference>
<name>A0A3M7T592_BRAPC</name>
<dbReference type="AlphaFoldDB" id="A0A3M7T592"/>
<organism evidence="2 3">
    <name type="scientific">Brachionus plicatilis</name>
    <name type="common">Marine rotifer</name>
    <name type="synonym">Brachionus muelleri</name>
    <dbReference type="NCBI Taxonomy" id="10195"/>
    <lineage>
        <taxon>Eukaryota</taxon>
        <taxon>Metazoa</taxon>
        <taxon>Spiralia</taxon>
        <taxon>Gnathifera</taxon>
        <taxon>Rotifera</taxon>
        <taxon>Eurotatoria</taxon>
        <taxon>Monogononta</taxon>
        <taxon>Pseudotrocha</taxon>
        <taxon>Ploima</taxon>
        <taxon>Brachionidae</taxon>
        <taxon>Brachionus</taxon>
    </lineage>
</organism>
<evidence type="ECO:0000256" key="1">
    <source>
        <dbReference type="SAM" id="Phobius"/>
    </source>
</evidence>
<sequence>MMQCSAVIFDCLIVSIGVLILGISDDNERCTTLLQFVECVDFLDHEFASFYQGFYLGWICHVAVRIKSFSQTILEIIITKWVVFTII</sequence>
<accession>A0A3M7T592</accession>
<feature type="transmembrane region" description="Helical" evidence="1">
    <location>
        <begin position="7"/>
        <end position="24"/>
    </location>
</feature>
<evidence type="ECO:0000313" key="2">
    <source>
        <dbReference type="EMBL" id="RNA43206.1"/>
    </source>
</evidence>
<evidence type="ECO:0000313" key="3">
    <source>
        <dbReference type="Proteomes" id="UP000276133"/>
    </source>
</evidence>
<keyword evidence="1" id="KW-1133">Transmembrane helix</keyword>
<proteinExistence type="predicted"/>
<reference evidence="2 3" key="1">
    <citation type="journal article" date="2018" name="Sci. Rep.">
        <title>Genomic signatures of local adaptation to the degree of environmental predictability in rotifers.</title>
        <authorList>
            <person name="Franch-Gras L."/>
            <person name="Hahn C."/>
            <person name="Garcia-Roger E.M."/>
            <person name="Carmona M.J."/>
            <person name="Serra M."/>
            <person name="Gomez A."/>
        </authorList>
    </citation>
    <scope>NUCLEOTIDE SEQUENCE [LARGE SCALE GENOMIC DNA]</scope>
    <source>
        <strain evidence="2">HYR1</strain>
    </source>
</reference>
<protein>
    <submittedName>
        <fullName evidence="2">Uncharacterized protein</fullName>
    </submittedName>
</protein>
<comment type="caution">
    <text evidence="2">The sequence shown here is derived from an EMBL/GenBank/DDBJ whole genome shotgun (WGS) entry which is preliminary data.</text>
</comment>
<keyword evidence="3" id="KW-1185">Reference proteome</keyword>
<keyword evidence="1" id="KW-0812">Transmembrane</keyword>
<dbReference type="Proteomes" id="UP000276133">
    <property type="component" value="Unassembled WGS sequence"/>
</dbReference>
<keyword evidence="1" id="KW-0472">Membrane</keyword>